<comment type="caution">
    <text evidence="1">The sequence shown here is derived from an EMBL/GenBank/DDBJ whole genome shotgun (WGS) entry which is preliminary data.</text>
</comment>
<accession>A0A6G3ZXX5</accession>
<reference evidence="1" key="1">
    <citation type="submission" date="2020-02" db="EMBL/GenBank/DDBJ databases">
        <authorList>
            <person name="Shen X.-R."/>
            <person name="Zhang Y.-X."/>
        </authorList>
    </citation>
    <scope>NUCLEOTIDE SEQUENCE</scope>
    <source>
        <strain evidence="1">SYP-B3998</strain>
    </source>
</reference>
<dbReference type="InterPro" id="IPR056298">
    <property type="entry name" value="AlkZ-rel"/>
</dbReference>
<protein>
    <submittedName>
        <fullName evidence="1">Uncharacterized protein</fullName>
    </submittedName>
</protein>
<dbReference type="Pfam" id="PF24741">
    <property type="entry name" value="AlkZ-rel"/>
    <property type="match status" value="1"/>
</dbReference>
<dbReference type="EMBL" id="JAAIKC010000004">
    <property type="protein sequence ID" value="NEW06965.1"/>
    <property type="molecule type" value="Genomic_DNA"/>
</dbReference>
<evidence type="ECO:0000313" key="1">
    <source>
        <dbReference type="EMBL" id="NEW06965.1"/>
    </source>
</evidence>
<name>A0A6G3ZXX5_9BACL</name>
<dbReference type="AlphaFoldDB" id="A0A6G3ZXX5"/>
<sequence length="227" mass="25919">MKERNIHTYEEAVRLIHEVGILPLAPLIPDHPSLYQITPGESWLTGTDLDPWMWRARFPSDGTAAYGKLLKKKSVLISSELFPFVKAILGNPQPVEDRYKLGLVSKAALELFRQIKEEEGIETRSLRFKTGMNAKEMKKTFGQGLLELQDTLDIVISGVKESRILLDEKSAWQSTSFETAHHWMESVGLHESDIDLKIARKELQTRLKNSCSPDAMKFFTKLFQFEA</sequence>
<proteinExistence type="predicted"/>
<dbReference type="RefSeq" id="WP_163947036.1">
    <property type="nucleotide sequence ID" value="NZ_JAAIKC010000004.1"/>
</dbReference>
<organism evidence="1">
    <name type="scientific">Paenibacillus sp. SYP-B3998</name>
    <dbReference type="NCBI Taxonomy" id="2678564"/>
    <lineage>
        <taxon>Bacteria</taxon>
        <taxon>Bacillati</taxon>
        <taxon>Bacillota</taxon>
        <taxon>Bacilli</taxon>
        <taxon>Bacillales</taxon>
        <taxon>Paenibacillaceae</taxon>
        <taxon>Paenibacillus</taxon>
    </lineage>
</organism>
<gene>
    <name evidence="1" type="ORF">GK047_13220</name>
</gene>